<organism evidence="1">
    <name type="scientific">marine sediment metagenome</name>
    <dbReference type="NCBI Taxonomy" id="412755"/>
    <lineage>
        <taxon>unclassified sequences</taxon>
        <taxon>metagenomes</taxon>
        <taxon>ecological metagenomes</taxon>
    </lineage>
</organism>
<sequence length="77" mass="8332">MASSVGADGVEVQYTRANRKLLRQADHARELNELAAKHQLEIPSLALAYLCDKATLMGTPKDIAAAQKSIRRALSLA</sequence>
<evidence type="ECO:0000313" key="1">
    <source>
        <dbReference type="EMBL" id="GAF93904.1"/>
    </source>
</evidence>
<proteinExistence type="predicted"/>
<reference evidence="1" key="1">
    <citation type="journal article" date="2014" name="Front. Microbiol.">
        <title>High frequency of phylogenetically diverse reductive dehalogenase-homologous genes in deep subseafloor sedimentary metagenomes.</title>
        <authorList>
            <person name="Kawai M."/>
            <person name="Futagami T."/>
            <person name="Toyoda A."/>
            <person name="Takaki Y."/>
            <person name="Nishi S."/>
            <person name="Hori S."/>
            <person name="Arai W."/>
            <person name="Tsubouchi T."/>
            <person name="Morono Y."/>
            <person name="Uchiyama I."/>
            <person name="Ito T."/>
            <person name="Fujiyama A."/>
            <person name="Inagaki F."/>
            <person name="Takami H."/>
        </authorList>
    </citation>
    <scope>NUCLEOTIDE SEQUENCE</scope>
    <source>
        <strain evidence="1">Expedition CK06-06</strain>
    </source>
</reference>
<comment type="caution">
    <text evidence="1">The sequence shown here is derived from an EMBL/GenBank/DDBJ whole genome shotgun (WGS) entry which is preliminary data.</text>
</comment>
<feature type="non-terminal residue" evidence="1">
    <location>
        <position position="77"/>
    </location>
</feature>
<dbReference type="EMBL" id="BARS01015747">
    <property type="protein sequence ID" value="GAF93904.1"/>
    <property type="molecule type" value="Genomic_DNA"/>
</dbReference>
<gene>
    <name evidence="1" type="ORF">S01H1_26007</name>
</gene>
<accession>X0TKZ0</accession>
<dbReference type="AlphaFoldDB" id="X0TKZ0"/>
<protein>
    <recommendedName>
        <fullName evidence="2">NADP-dependent oxidoreductase domain-containing protein</fullName>
    </recommendedName>
</protein>
<name>X0TKZ0_9ZZZZ</name>
<evidence type="ECO:0008006" key="2">
    <source>
        <dbReference type="Google" id="ProtNLM"/>
    </source>
</evidence>